<evidence type="ECO:0000256" key="4">
    <source>
        <dbReference type="HAMAP-Rule" id="MF_01930"/>
    </source>
</evidence>
<keyword evidence="2 4" id="KW-0808">Transferase</keyword>
<evidence type="ECO:0000313" key="7">
    <source>
        <dbReference type="Proteomes" id="UP000555728"/>
    </source>
</evidence>
<dbReference type="Proteomes" id="UP000555728">
    <property type="component" value="Unassembled WGS sequence"/>
</dbReference>
<feature type="binding site" evidence="4">
    <location>
        <position position="117"/>
    </location>
    <ligand>
        <name>(6R)-10-formyltetrahydrofolate</name>
        <dbReference type="ChEBI" id="CHEBI:195366"/>
    </ligand>
</feature>
<dbReference type="InterPro" id="IPR036477">
    <property type="entry name" value="Formyl_transf_N_sf"/>
</dbReference>
<comment type="similarity">
    <text evidence="4">Belongs to the GART family.</text>
</comment>
<dbReference type="PANTHER" id="PTHR43369">
    <property type="entry name" value="PHOSPHORIBOSYLGLYCINAMIDE FORMYLTRANSFERASE"/>
    <property type="match status" value="1"/>
</dbReference>
<sequence length="224" mass="23643">MTATGPSHDARVPVAILISGRGSNMQALATACADPTFPARVALVLSNEPAAPGLGWAADQGLPTAVVHHRQYDSRADFDAALDARLRAAGVRILCLAGFMRLLTPAFVQGWGDRVLNIHPSLLPAFKGLHTHERALESGVKLHGCTVHLVRPEMDSGPIVAQAAVPVRADDTPETLGARVLAQEHRIYPLALRLLAQGRLRVSGAVCHVRDATAPEAALVNPVG</sequence>
<dbReference type="Pfam" id="PF00551">
    <property type="entry name" value="Formyl_trans_N"/>
    <property type="match status" value="1"/>
</dbReference>
<reference evidence="6 7" key="1">
    <citation type="submission" date="2020-08" db="EMBL/GenBank/DDBJ databases">
        <title>Genome sequencing of Purple Non-Sulfur Bacteria from various extreme environments.</title>
        <authorList>
            <person name="Mayer M."/>
        </authorList>
    </citation>
    <scope>NUCLEOTIDE SEQUENCE [LARGE SCALE GENOMIC DNA]</scope>
    <source>
        <strain evidence="6 7">JA135</strain>
    </source>
</reference>
<dbReference type="InterPro" id="IPR002376">
    <property type="entry name" value="Formyl_transf_N"/>
</dbReference>
<keyword evidence="3 4" id="KW-0658">Purine biosynthesis</keyword>
<feature type="site" description="Raises pKa of active site His" evidence="4">
    <location>
        <position position="155"/>
    </location>
</feature>
<feature type="binding site" evidence="4">
    <location>
        <position position="75"/>
    </location>
    <ligand>
        <name>(6R)-10-formyltetrahydrofolate</name>
        <dbReference type="ChEBI" id="CHEBI:195366"/>
    </ligand>
</feature>
<dbReference type="NCBIfam" id="TIGR00639">
    <property type="entry name" value="PurN"/>
    <property type="match status" value="1"/>
</dbReference>
<protein>
    <recommendedName>
        <fullName evidence="4">Phosphoribosylglycinamide formyltransferase</fullName>
        <ecNumber evidence="4">2.1.2.2</ecNumber>
    </recommendedName>
    <alternativeName>
        <fullName evidence="4">5'-phosphoribosylglycinamide transformylase</fullName>
    </alternativeName>
    <alternativeName>
        <fullName evidence="4">GAR transformylase</fullName>
        <shortName evidence="4">GART</shortName>
    </alternativeName>
</protein>
<comment type="caution">
    <text evidence="6">The sequence shown here is derived from an EMBL/GenBank/DDBJ whole genome shotgun (WGS) entry which is preliminary data.</text>
</comment>
<evidence type="ECO:0000256" key="2">
    <source>
        <dbReference type="ARBA" id="ARBA00022679"/>
    </source>
</evidence>
<comment type="function">
    <text evidence="4">Catalyzes the transfer of a formyl group from 10-formyltetrahydrofolate to 5-phospho-ribosyl-glycinamide (GAR), producing 5-phospho-ribosyl-N-formylglycinamide (FGAR) and tetrahydrofolate.</text>
</comment>
<accession>A0A7W6WKR9</accession>
<comment type="catalytic activity">
    <reaction evidence="4">
        <text>N(1)-(5-phospho-beta-D-ribosyl)glycinamide + (6R)-10-formyltetrahydrofolate = N(2)-formyl-N(1)-(5-phospho-beta-D-ribosyl)glycinamide + (6S)-5,6,7,8-tetrahydrofolate + H(+)</text>
        <dbReference type="Rhea" id="RHEA:15053"/>
        <dbReference type="ChEBI" id="CHEBI:15378"/>
        <dbReference type="ChEBI" id="CHEBI:57453"/>
        <dbReference type="ChEBI" id="CHEBI:143788"/>
        <dbReference type="ChEBI" id="CHEBI:147286"/>
        <dbReference type="ChEBI" id="CHEBI:195366"/>
        <dbReference type="EC" id="2.1.2.2"/>
    </reaction>
</comment>
<dbReference type="HAMAP" id="MF_01930">
    <property type="entry name" value="PurN"/>
    <property type="match status" value="1"/>
</dbReference>
<feature type="domain" description="Formyl transferase N-terminal" evidence="5">
    <location>
        <begin position="14"/>
        <end position="192"/>
    </location>
</feature>
<evidence type="ECO:0000256" key="1">
    <source>
        <dbReference type="ARBA" id="ARBA00005054"/>
    </source>
</evidence>
<gene>
    <name evidence="4" type="primary">purN</name>
    <name evidence="6" type="ORF">GGD88_002371</name>
</gene>
<dbReference type="UniPathway" id="UPA00074">
    <property type="reaction ID" value="UER00126"/>
</dbReference>
<organism evidence="6 7">
    <name type="scientific">Roseospira goensis</name>
    <dbReference type="NCBI Taxonomy" id="391922"/>
    <lineage>
        <taxon>Bacteria</taxon>
        <taxon>Pseudomonadati</taxon>
        <taxon>Pseudomonadota</taxon>
        <taxon>Alphaproteobacteria</taxon>
        <taxon>Rhodospirillales</taxon>
        <taxon>Rhodospirillaceae</taxon>
        <taxon>Roseospira</taxon>
    </lineage>
</organism>
<feature type="binding site" evidence="4">
    <location>
        <begin position="100"/>
        <end position="103"/>
    </location>
    <ligand>
        <name>(6R)-10-formyltetrahydrofolate</name>
        <dbReference type="ChEBI" id="CHEBI:195366"/>
    </ligand>
</feature>
<dbReference type="GO" id="GO:0005829">
    <property type="term" value="C:cytosol"/>
    <property type="evidence" value="ECO:0007669"/>
    <property type="project" value="TreeGrafter"/>
</dbReference>
<keyword evidence="7" id="KW-1185">Reference proteome</keyword>
<dbReference type="AlphaFoldDB" id="A0A7W6WKR9"/>
<feature type="active site" description="Proton donor" evidence="4">
    <location>
        <position position="119"/>
    </location>
</feature>
<dbReference type="GO" id="GO:0004644">
    <property type="term" value="F:phosphoribosylglycinamide formyltransferase activity"/>
    <property type="evidence" value="ECO:0007669"/>
    <property type="project" value="UniProtKB-UniRule"/>
</dbReference>
<dbReference type="InterPro" id="IPR004607">
    <property type="entry name" value="GART"/>
</dbReference>
<name>A0A7W6WKR9_9PROT</name>
<dbReference type="EC" id="2.1.2.2" evidence="4"/>
<dbReference type="GO" id="GO:0006189">
    <property type="term" value="P:'de novo' IMP biosynthetic process"/>
    <property type="evidence" value="ECO:0007669"/>
    <property type="project" value="UniProtKB-UniRule"/>
</dbReference>
<evidence type="ECO:0000259" key="5">
    <source>
        <dbReference type="Pfam" id="PF00551"/>
    </source>
</evidence>
<evidence type="ECO:0000256" key="3">
    <source>
        <dbReference type="ARBA" id="ARBA00022755"/>
    </source>
</evidence>
<dbReference type="PANTHER" id="PTHR43369:SF2">
    <property type="entry name" value="PHOSPHORIBOSYLGLYCINAMIDE FORMYLTRANSFERASE"/>
    <property type="match status" value="1"/>
</dbReference>
<dbReference type="RefSeq" id="WP_184435665.1">
    <property type="nucleotide sequence ID" value="NZ_JACIGI010000019.1"/>
</dbReference>
<feature type="binding site" evidence="4">
    <location>
        <begin position="22"/>
        <end position="24"/>
    </location>
    <ligand>
        <name>N(1)-(5-phospho-beta-D-ribosyl)glycinamide</name>
        <dbReference type="ChEBI" id="CHEBI:143788"/>
    </ligand>
</feature>
<proteinExistence type="inferred from homology"/>
<dbReference type="Gene3D" id="3.40.50.170">
    <property type="entry name" value="Formyl transferase, N-terminal domain"/>
    <property type="match status" value="1"/>
</dbReference>
<dbReference type="EMBL" id="JACIGI010000019">
    <property type="protein sequence ID" value="MBB4286636.1"/>
    <property type="molecule type" value="Genomic_DNA"/>
</dbReference>
<dbReference type="CDD" id="cd08645">
    <property type="entry name" value="FMT_core_GART"/>
    <property type="match status" value="1"/>
</dbReference>
<dbReference type="SUPFAM" id="SSF53328">
    <property type="entry name" value="Formyltransferase"/>
    <property type="match status" value="1"/>
</dbReference>
<comment type="pathway">
    <text evidence="1 4">Purine metabolism; IMP biosynthesis via de novo pathway; N(2)-formyl-N(1)-(5-phospho-D-ribosyl)glycinamide from N(1)-(5-phospho-D-ribosyl)glycinamide (10-formyl THF route): step 1/1.</text>
</comment>
<evidence type="ECO:0000313" key="6">
    <source>
        <dbReference type="EMBL" id="MBB4286636.1"/>
    </source>
</evidence>